<evidence type="ECO:0000259" key="1">
    <source>
        <dbReference type="Pfam" id="PF00903"/>
    </source>
</evidence>
<reference evidence="2" key="2">
    <citation type="journal article" date="2024" name="Antonie Van Leeuwenhoek">
        <title>Roseihalotalea indica gen. nov., sp. nov., a halophilic Bacteroidetes from mesopelagic Southwest Indian Ocean with higher carbohydrate metabolic potential.</title>
        <authorList>
            <person name="Chen B."/>
            <person name="Zhang M."/>
            <person name="Lin D."/>
            <person name="Ye J."/>
            <person name="Tang K."/>
        </authorList>
    </citation>
    <scope>NUCLEOTIDE SEQUENCE</scope>
    <source>
        <strain evidence="2">TK19036</strain>
    </source>
</reference>
<proteinExistence type="predicted"/>
<evidence type="ECO:0000313" key="2">
    <source>
        <dbReference type="EMBL" id="WKN38052.1"/>
    </source>
</evidence>
<dbReference type="Pfam" id="PF00903">
    <property type="entry name" value="Glyoxalase"/>
    <property type="match status" value="1"/>
</dbReference>
<gene>
    <name evidence="2" type="ORF">K4G66_04940</name>
</gene>
<dbReference type="InterPro" id="IPR004360">
    <property type="entry name" value="Glyas_Fos-R_dOase_dom"/>
</dbReference>
<accession>A0AA49JJ22</accession>
<dbReference type="InterPro" id="IPR029068">
    <property type="entry name" value="Glyas_Bleomycin-R_OHBP_Dase"/>
</dbReference>
<dbReference type="EMBL" id="CP120682">
    <property type="protein sequence ID" value="WKN38052.1"/>
    <property type="molecule type" value="Genomic_DNA"/>
</dbReference>
<sequence>MKTSKVKGLTGLIMSSADPEKLATFYKDVLGLPLQLNKHGNLPAHWECDFGRIHYAILKQRNAGHPSGNVVPSFEVDNITEFVKQHDLAMLHPLIDLGNGSFVGSINDPDGNVVRLWMNRSLGEN</sequence>
<organism evidence="2">
    <name type="scientific">Roseihalotalea indica</name>
    <dbReference type="NCBI Taxonomy" id="2867963"/>
    <lineage>
        <taxon>Bacteria</taxon>
        <taxon>Pseudomonadati</taxon>
        <taxon>Bacteroidota</taxon>
        <taxon>Cytophagia</taxon>
        <taxon>Cytophagales</taxon>
        <taxon>Catalimonadaceae</taxon>
        <taxon>Roseihalotalea</taxon>
    </lineage>
</organism>
<dbReference type="AlphaFoldDB" id="A0AA49JJ22"/>
<reference evidence="2" key="1">
    <citation type="journal article" date="2023" name="Comput. Struct. Biotechnol. J.">
        <title>Discovery of a novel marine Bacteroidetes with a rich repertoire of carbohydrate-active enzymes.</title>
        <authorList>
            <person name="Chen B."/>
            <person name="Liu G."/>
            <person name="Chen Q."/>
            <person name="Wang H."/>
            <person name="Liu L."/>
            <person name="Tang K."/>
        </authorList>
    </citation>
    <scope>NUCLEOTIDE SEQUENCE</scope>
    <source>
        <strain evidence="2">TK19036</strain>
    </source>
</reference>
<dbReference type="SUPFAM" id="SSF54593">
    <property type="entry name" value="Glyoxalase/Bleomycin resistance protein/Dihydroxybiphenyl dioxygenase"/>
    <property type="match status" value="1"/>
</dbReference>
<name>A0AA49JJ22_9BACT</name>
<dbReference type="CDD" id="cd06587">
    <property type="entry name" value="VOC"/>
    <property type="match status" value="1"/>
</dbReference>
<protein>
    <submittedName>
        <fullName evidence="2">Glyoxalase/bleomycin resistance/dioxygenase family protein</fullName>
    </submittedName>
</protein>
<dbReference type="Gene3D" id="3.10.180.10">
    <property type="entry name" value="2,3-Dihydroxybiphenyl 1,2-Dioxygenase, domain 1"/>
    <property type="match status" value="1"/>
</dbReference>
<feature type="domain" description="Glyoxalase/fosfomycin resistance/dioxygenase" evidence="1">
    <location>
        <begin position="17"/>
        <end position="115"/>
    </location>
</feature>